<accession>H5TEI8</accession>
<feature type="domain" description="Translocation and assembly module TamB C-terminal" evidence="7">
    <location>
        <begin position="993"/>
        <end position="1340"/>
    </location>
</feature>
<comment type="subcellular location">
    <subcellularLocation>
        <location evidence="1">Membrane</location>
        <topology evidence="1">Single-pass membrane protein</topology>
    </subcellularLocation>
</comment>
<dbReference type="GO" id="GO:0005886">
    <property type="term" value="C:plasma membrane"/>
    <property type="evidence" value="ECO:0007669"/>
    <property type="project" value="InterPro"/>
</dbReference>
<dbReference type="InterPro" id="IPR007452">
    <property type="entry name" value="TamB_C"/>
</dbReference>
<dbReference type="Pfam" id="PF04357">
    <property type="entry name" value="TamB"/>
    <property type="match status" value="1"/>
</dbReference>
<feature type="transmembrane region" description="Helical" evidence="6">
    <location>
        <begin position="12"/>
        <end position="34"/>
    </location>
</feature>
<evidence type="ECO:0000256" key="6">
    <source>
        <dbReference type="SAM" id="Phobius"/>
    </source>
</evidence>
<dbReference type="EMBL" id="BAET01000031">
    <property type="protein sequence ID" value="GAB56715.1"/>
    <property type="molecule type" value="Genomic_DNA"/>
</dbReference>
<reference evidence="8 9" key="2">
    <citation type="journal article" date="2017" name="Antonie Van Leeuwenhoek">
        <title>Rhizobium rhizosphaerae sp. nov., a novel species isolated from rice rhizosphere.</title>
        <authorList>
            <person name="Zhao J.J."/>
            <person name="Zhang J."/>
            <person name="Zhang R.J."/>
            <person name="Zhang C.W."/>
            <person name="Yin H.Q."/>
            <person name="Zhang X.X."/>
        </authorList>
    </citation>
    <scope>NUCLEOTIDE SEQUENCE [LARGE SCALE GENOMIC DNA]</scope>
    <source>
        <strain evidence="8 9">ACAM 611</strain>
    </source>
</reference>
<feature type="region of interest" description="Disordered" evidence="5">
    <location>
        <begin position="557"/>
        <end position="577"/>
    </location>
</feature>
<dbReference type="STRING" id="56804.BAE46_04575"/>
<dbReference type="GO" id="GO:0009306">
    <property type="term" value="P:protein secretion"/>
    <property type="evidence" value="ECO:0007669"/>
    <property type="project" value="InterPro"/>
</dbReference>
<evidence type="ECO:0000256" key="3">
    <source>
        <dbReference type="ARBA" id="ARBA00022989"/>
    </source>
</evidence>
<evidence type="ECO:0000256" key="1">
    <source>
        <dbReference type="ARBA" id="ARBA00004167"/>
    </source>
</evidence>
<gene>
    <name evidence="8" type="ORF">GPUN_2600</name>
</gene>
<feature type="compositionally biased region" description="Low complexity" evidence="5">
    <location>
        <begin position="558"/>
        <end position="575"/>
    </location>
</feature>
<comment type="caution">
    <text evidence="8">The sequence shown here is derived from an EMBL/GenBank/DDBJ whole genome shotgun (WGS) entry which is preliminary data.</text>
</comment>
<organism evidence="8 9">
    <name type="scientific">Glaciecola punicea ACAM 611</name>
    <dbReference type="NCBI Taxonomy" id="1121923"/>
    <lineage>
        <taxon>Bacteria</taxon>
        <taxon>Pseudomonadati</taxon>
        <taxon>Pseudomonadota</taxon>
        <taxon>Gammaproteobacteria</taxon>
        <taxon>Alteromonadales</taxon>
        <taxon>Alteromonadaceae</taxon>
        <taxon>Glaciecola</taxon>
    </lineage>
</organism>
<evidence type="ECO:0000313" key="8">
    <source>
        <dbReference type="EMBL" id="GAB56715.1"/>
    </source>
</evidence>
<protein>
    <recommendedName>
        <fullName evidence="7">Translocation and assembly module TamB C-terminal domain-containing protein</fullName>
    </recommendedName>
</protein>
<proteinExistence type="predicted"/>
<name>H5TEI8_9ALTE</name>
<evidence type="ECO:0000256" key="2">
    <source>
        <dbReference type="ARBA" id="ARBA00022692"/>
    </source>
</evidence>
<dbReference type="GO" id="GO:0097347">
    <property type="term" value="C:TAM protein secretion complex"/>
    <property type="evidence" value="ECO:0007669"/>
    <property type="project" value="TreeGrafter"/>
</dbReference>
<keyword evidence="3 6" id="KW-1133">Transmembrane helix</keyword>
<reference evidence="8 9" key="1">
    <citation type="journal article" date="2012" name="J. Bacteriol.">
        <title>Genome sequence of proteorhodopsin-containing sea ice bacterium Glaciecola punicea ACAM 611T.</title>
        <authorList>
            <person name="Qin Q.-L."/>
            <person name="Xie B.-B."/>
            <person name="Shu Y.-L."/>
            <person name="Rong J.-C."/>
            <person name="Zhao D.-L."/>
            <person name="Zhang X.-Y."/>
            <person name="Chen X.-L."/>
            <person name="Zhou B.-C."/>
            <person name="Zhanga Y.-Z."/>
        </authorList>
    </citation>
    <scope>NUCLEOTIDE SEQUENCE [LARGE SCALE GENOMIC DNA]</scope>
    <source>
        <strain evidence="8 9">ACAM 611</strain>
    </source>
</reference>
<dbReference type="OrthoDB" id="5555605at2"/>
<keyword evidence="4 6" id="KW-0472">Membrane</keyword>
<sequence>MKVVSVTKYLSYAFLAVLALLSLVIMLILSPFGVKALIGFANDQQGLTIENVSGSFYSQVSIGKVIYASPQINITGDALELELGLHCLFSVKACIDNISAVKLEVVLIENTAQSEPSTPFSAYIELPVAAYLSRLHLTELTVYAQKIEAEKVLVAKLKNLSAAAFMHKQLVLNELNVEDLTLMLSAESANATNAKRPQQSKKPQHWIDVIKSAQYTPIVLPNIFVPINAEVQKFTIANFCLQPSDTKIEARCTGQTQISASAKSQTLSLNLVSKPIEQIASSINVDATVDLADAFSHDISVRLLPNSQYSSKQAEPLVVNLTGNVSEASVSIYSAKVRDNILTLIAQFNVSDPNLPLKIELAAKRYQDVISAWVPTLSVPISSVTASITGNISAYEVIVSANIDSGQASDIKLNGVVSLSDKDIRINQLTTSGDIGILTASFEAKLSQFGEVDGVSIASELGFEKLQLKPLVPQVDSQLNGNISVNANITPTQLWGSLNCRKVQGMLLGYNLSLLCDVAISKAGLIEVNALNLSQGDNVIKGNGQFQLPEGLHTSRLSASNQSSAASQSSTSSSNVDSRWAARTTTDLLFDLDLRDLSSLHPSAKGAVLGKIQVMGQADKPVIAANASIEKFQFGEIGIQQAQIDISIDAADNWQSDVSVVSQEIWLESMLAQQVSARLQGNLLSHTLSVSLMHPNYSLTHEFSGAAIVNEDNWRWLGSWDKGEFSAAFDTFTLEKPSNIRISQHSASLRPHCWLSRVLSNGAANSNSAPNTISASTFSNNSNKALCIEQLQYSSELTQINAKLAYNLKVPLLHYFPDIVKQGTSLAFTTDIELDYSPLKGIDLEAYMLMTQANITSSKHNIELVAVVANANIKDQILKTNVFAGTKSTGAIGLNSTLSLDLNNTTHTGHLSIDNFMLSPLQRFIPNIEKLTGTLAGNLLYDGPVLEPDLNGELRISDVELVADNYPYPLTNFNQTIIVSNKKANIEGEFELGAGTANYSGVLTLFDQDKPFSFVGEIDGVGMQLAFAGNEVLASPSLKIALDPSNFSLQGEVTIPNAQIKIDELPETAKSPSRDTIIIGKVQEPPILPIGLDIDVRFIIDPPKLKRVTINALDLKASLAGDLRVQVRQKQNPETNEFSPLETYVYGSLNVLNGSYEAYGQNLQIQKGAIFFSGAPSLPQFDITAVRNPLNTADNVVAGIRISGNPVVPKVELFSEPVMIQARQLSYLLQGTDISGGEGQVQDVMLVNMLVNFGVGNSENGVNRFGKSLGFDSLNVQTAGQGTNTQVQLTGRISDNVQVIYGVGLFDQATQVILRYQLLPQMYLEAKSGATSAVDVFYEWTTRE</sequence>
<evidence type="ECO:0000313" key="9">
    <source>
        <dbReference type="Proteomes" id="UP000053586"/>
    </source>
</evidence>
<evidence type="ECO:0000256" key="5">
    <source>
        <dbReference type="SAM" id="MobiDB-lite"/>
    </source>
</evidence>
<dbReference type="eggNOG" id="COG2911">
    <property type="taxonomic scope" value="Bacteria"/>
</dbReference>
<evidence type="ECO:0000256" key="4">
    <source>
        <dbReference type="ARBA" id="ARBA00023136"/>
    </source>
</evidence>
<evidence type="ECO:0000259" key="7">
    <source>
        <dbReference type="Pfam" id="PF04357"/>
    </source>
</evidence>
<dbReference type="Proteomes" id="UP000053586">
    <property type="component" value="Unassembled WGS sequence"/>
</dbReference>
<keyword evidence="2 6" id="KW-0812">Transmembrane</keyword>
<keyword evidence="9" id="KW-1185">Reference proteome</keyword>
<dbReference type="PANTHER" id="PTHR36985">
    <property type="entry name" value="TRANSLOCATION AND ASSEMBLY MODULE SUBUNIT TAMB"/>
    <property type="match status" value="1"/>
</dbReference>
<dbReference type="PANTHER" id="PTHR36985:SF1">
    <property type="entry name" value="TRANSLOCATION AND ASSEMBLY MODULE SUBUNIT TAMB"/>
    <property type="match status" value="1"/>
</dbReference>
<dbReference type="RefSeq" id="WP_006007165.1">
    <property type="nucleotide sequence ID" value="NZ_BAET01000031.1"/>
</dbReference>